<evidence type="ECO:0000313" key="1">
    <source>
        <dbReference type="EMBL" id="RLO09482.1"/>
    </source>
</evidence>
<dbReference type="Proteomes" id="UP000275652">
    <property type="component" value="Unassembled WGS sequence"/>
</dbReference>
<evidence type="ECO:0000313" key="2">
    <source>
        <dbReference type="Proteomes" id="UP000275652"/>
    </source>
</evidence>
<organism evidence="1 2">
    <name type="scientific">Aphanomyces astaci</name>
    <name type="common">Crayfish plague agent</name>
    <dbReference type="NCBI Taxonomy" id="112090"/>
    <lineage>
        <taxon>Eukaryota</taxon>
        <taxon>Sar</taxon>
        <taxon>Stramenopiles</taxon>
        <taxon>Oomycota</taxon>
        <taxon>Saprolegniomycetes</taxon>
        <taxon>Saprolegniales</taxon>
        <taxon>Verrucalvaceae</taxon>
        <taxon>Aphanomyces</taxon>
    </lineage>
</organism>
<gene>
    <name evidence="1" type="ORF">DYB28_001805</name>
</gene>
<comment type="caution">
    <text evidence="1">The sequence shown here is derived from an EMBL/GenBank/DDBJ whole genome shotgun (WGS) entry which is preliminary data.</text>
</comment>
<name>A0A9X8E4X1_APHAT</name>
<evidence type="ECO:0008006" key="3">
    <source>
        <dbReference type="Google" id="ProtNLM"/>
    </source>
</evidence>
<accession>A0A9X8E4X1</accession>
<proteinExistence type="predicted"/>
<reference evidence="1 2" key="1">
    <citation type="journal article" date="2018" name="J. Invertebr. Pathol.">
        <title>New genotyping method for the causative agent of crayfish plague (Aphanomyces astaci) based on whole genome data.</title>
        <authorList>
            <person name="Minardi D."/>
            <person name="Studholme D.J."/>
            <person name="van der Giezen M."/>
            <person name="Pretto T."/>
            <person name="Oidtmann B."/>
        </authorList>
    </citation>
    <scope>NUCLEOTIDE SEQUENCE [LARGE SCALE GENOMIC DNA]</scope>
    <source>
        <strain evidence="1 2">KB13</strain>
    </source>
</reference>
<sequence>MAPFLLPCVAAETRSHHMMQLVKRNLKEWLVAYLQSKKNDAVAFNIFRSLLSQFAQRHRFLHRTPCVNKVTQTVLDEAWLGYAESFWVNRVSKGQKHFEPLTAALTVQADGKKLQLLFKFKANPGGMIESKEIPSFFQDTSMLCRRTPEWTNVYGQSMSTLSLVSTSKMRPCWC</sequence>
<protein>
    <recommendedName>
        <fullName evidence="3">DDE-1 domain-containing protein</fullName>
    </recommendedName>
</protein>
<dbReference type="EMBL" id="QUTI01019802">
    <property type="protein sequence ID" value="RLO09482.1"/>
    <property type="molecule type" value="Genomic_DNA"/>
</dbReference>
<dbReference type="AlphaFoldDB" id="A0A9X8E4X1"/>